<name>A0A1I3LL98_9RHOB</name>
<dbReference type="InterPro" id="IPR024078">
    <property type="entry name" value="LmbE-like_dom_sf"/>
</dbReference>
<dbReference type="SUPFAM" id="SSF102588">
    <property type="entry name" value="LmbE-like"/>
    <property type="match status" value="1"/>
</dbReference>
<keyword evidence="2" id="KW-1185">Reference proteome</keyword>
<dbReference type="PANTHER" id="PTHR12993">
    <property type="entry name" value="N-ACETYLGLUCOSAMINYL-PHOSPHATIDYLINOSITOL DE-N-ACETYLASE-RELATED"/>
    <property type="match status" value="1"/>
</dbReference>
<evidence type="ECO:0000313" key="1">
    <source>
        <dbReference type="EMBL" id="SFI85487.1"/>
    </source>
</evidence>
<gene>
    <name evidence="1" type="ORF">SAMN05216258_11084</name>
</gene>
<dbReference type="STRING" id="1114924.SAMN05216258_11084"/>
<dbReference type="OrthoDB" id="9790023at2"/>
<dbReference type="GO" id="GO:0016811">
    <property type="term" value="F:hydrolase activity, acting on carbon-nitrogen (but not peptide) bonds, in linear amides"/>
    <property type="evidence" value="ECO:0007669"/>
    <property type="project" value="TreeGrafter"/>
</dbReference>
<evidence type="ECO:0000313" key="2">
    <source>
        <dbReference type="Proteomes" id="UP000199377"/>
    </source>
</evidence>
<dbReference type="AlphaFoldDB" id="A0A1I3LL98"/>
<sequence>MLDRPPTLPPPFDATVPRPQVFETSAAALCGGRPALVLAPHPDDESLACGGLLAACFADAGAHVICLTDGGASHLGSPTWSRAALSALRRQEMEAALRDLGGGPGDLTWLGLPDAASDTIANLGPVVAAVIEAARRVDARSLFAPCETDPHCDHEVAAAVARAAACMAGLRLYSYPVWSRWRDPGFRERLGAPCEFRVDPGPWRAAKGAAIRRHRSQLGQVVHDAREAFAMSPAFVAMFEAGPEIFFEREPR</sequence>
<dbReference type="Pfam" id="PF02585">
    <property type="entry name" value="PIG-L"/>
    <property type="match status" value="1"/>
</dbReference>
<dbReference type="InterPro" id="IPR003737">
    <property type="entry name" value="GlcNAc_PI_deacetylase-related"/>
</dbReference>
<organism evidence="1 2">
    <name type="scientific">Albimonas pacifica</name>
    <dbReference type="NCBI Taxonomy" id="1114924"/>
    <lineage>
        <taxon>Bacteria</taxon>
        <taxon>Pseudomonadati</taxon>
        <taxon>Pseudomonadota</taxon>
        <taxon>Alphaproteobacteria</taxon>
        <taxon>Rhodobacterales</taxon>
        <taxon>Paracoccaceae</taxon>
        <taxon>Albimonas</taxon>
    </lineage>
</organism>
<protein>
    <submittedName>
        <fullName evidence="1">N-acetylglucosaminyl deacetylase, LmbE family</fullName>
    </submittedName>
</protein>
<reference evidence="1 2" key="1">
    <citation type="submission" date="2016-10" db="EMBL/GenBank/DDBJ databases">
        <authorList>
            <person name="de Groot N.N."/>
        </authorList>
    </citation>
    <scope>NUCLEOTIDE SEQUENCE [LARGE SCALE GENOMIC DNA]</scope>
    <source>
        <strain evidence="1 2">CGMCC 1.11030</strain>
    </source>
</reference>
<accession>A0A1I3LL98</accession>
<dbReference type="Gene3D" id="3.40.50.10320">
    <property type="entry name" value="LmbE-like"/>
    <property type="match status" value="1"/>
</dbReference>
<dbReference type="PANTHER" id="PTHR12993:SF29">
    <property type="entry name" value="BLR3841 PROTEIN"/>
    <property type="match status" value="1"/>
</dbReference>
<proteinExistence type="predicted"/>
<dbReference type="RefSeq" id="WP_092863232.1">
    <property type="nucleotide sequence ID" value="NZ_FOQH01000010.1"/>
</dbReference>
<dbReference type="EMBL" id="FOQH01000010">
    <property type="protein sequence ID" value="SFI85487.1"/>
    <property type="molecule type" value="Genomic_DNA"/>
</dbReference>
<dbReference type="Proteomes" id="UP000199377">
    <property type="component" value="Unassembled WGS sequence"/>
</dbReference>